<dbReference type="AlphaFoldDB" id="A0A7S3IB06"/>
<reference evidence="10" key="1">
    <citation type="submission" date="2021-01" db="EMBL/GenBank/DDBJ databases">
        <authorList>
            <person name="Corre E."/>
            <person name="Pelletier E."/>
            <person name="Niang G."/>
            <person name="Scheremetjew M."/>
            <person name="Finn R."/>
            <person name="Kale V."/>
            <person name="Holt S."/>
            <person name="Cochrane G."/>
            <person name="Meng A."/>
            <person name="Brown T."/>
            <person name="Cohen L."/>
        </authorList>
    </citation>
    <scope>NUCLEOTIDE SEQUENCE</scope>
</reference>
<evidence type="ECO:0000256" key="3">
    <source>
        <dbReference type="ARBA" id="ARBA00022741"/>
    </source>
</evidence>
<evidence type="ECO:0000256" key="8">
    <source>
        <dbReference type="RuleBase" id="RU363090"/>
    </source>
</evidence>
<dbReference type="GO" id="GO:0005737">
    <property type="term" value="C:cytoplasm"/>
    <property type="evidence" value="ECO:0007669"/>
    <property type="project" value="TreeGrafter"/>
</dbReference>
<evidence type="ECO:0000256" key="4">
    <source>
        <dbReference type="ARBA" id="ARBA00022777"/>
    </source>
</evidence>
<dbReference type="PANTHER" id="PTHR12400:SF51">
    <property type="entry name" value="INOSITOL POLYPHOSPHATE MULTIKINASE"/>
    <property type="match status" value="1"/>
</dbReference>
<dbReference type="InterPro" id="IPR038286">
    <property type="entry name" value="IPK_sf"/>
</dbReference>
<comment type="similarity">
    <text evidence="1 8">Belongs to the inositol phosphokinase (IPK) family.</text>
</comment>
<evidence type="ECO:0000256" key="7">
    <source>
        <dbReference type="ARBA" id="ARBA00036525"/>
    </source>
</evidence>
<dbReference type="GO" id="GO:0005634">
    <property type="term" value="C:nucleus"/>
    <property type="evidence" value="ECO:0007669"/>
    <property type="project" value="TreeGrafter"/>
</dbReference>
<accession>A0A7S3IB06</accession>
<dbReference type="GO" id="GO:0008440">
    <property type="term" value="F:inositol-1,4,5-trisphosphate 3-kinase activity"/>
    <property type="evidence" value="ECO:0007669"/>
    <property type="project" value="TreeGrafter"/>
</dbReference>
<dbReference type="EMBL" id="HBIF01001603">
    <property type="protein sequence ID" value="CAE0318098.1"/>
    <property type="molecule type" value="Transcribed_RNA"/>
</dbReference>
<evidence type="ECO:0000256" key="5">
    <source>
        <dbReference type="ARBA" id="ARBA00022840"/>
    </source>
</evidence>
<keyword evidence="4 8" id="KW-0418">Kinase</keyword>
<protein>
    <recommendedName>
        <fullName evidence="8">Kinase</fullName>
        <ecNumber evidence="8">2.7.-.-</ecNumber>
    </recommendedName>
</protein>
<keyword evidence="5" id="KW-0067">ATP-binding</keyword>
<gene>
    <name evidence="10" type="ORF">FSAL1345_LOCUS1367</name>
</gene>
<dbReference type="GO" id="GO:0032958">
    <property type="term" value="P:inositol phosphate biosynthetic process"/>
    <property type="evidence" value="ECO:0007669"/>
    <property type="project" value="InterPro"/>
</dbReference>
<comment type="catalytic activity">
    <reaction evidence="7">
        <text>1D-myo-inositol 1,3,4,6-tetrakisphosphate + ATP = 1D-myo-inositol 1,3,4,5,6-pentakisphosphate + ADP + H(+)</text>
        <dbReference type="Rhea" id="RHEA:12717"/>
        <dbReference type="ChEBI" id="CHEBI:15378"/>
        <dbReference type="ChEBI" id="CHEBI:30616"/>
        <dbReference type="ChEBI" id="CHEBI:57660"/>
        <dbReference type="ChEBI" id="CHEBI:57733"/>
        <dbReference type="ChEBI" id="CHEBI:456216"/>
        <dbReference type="EC" id="2.7.1.140"/>
    </reaction>
</comment>
<dbReference type="PANTHER" id="PTHR12400">
    <property type="entry name" value="INOSITOL POLYPHOSPHATE KINASE"/>
    <property type="match status" value="1"/>
</dbReference>
<feature type="compositionally biased region" description="Basic and acidic residues" evidence="9">
    <location>
        <begin position="1"/>
        <end position="14"/>
    </location>
</feature>
<dbReference type="Gene3D" id="3.30.470.160">
    <property type="entry name" value="Inositol polyphosphate kinase"/>
    <property type="match status" value="1"/>
</dbReference>
<dbReference type="Pfam" id="PF03770">
    <property type="entry name" value="IPK"/>
    <property type="match status" value="1"/>
</dbReference>
<evidence type="ECO:0000313" key="10">
    <source>
        <dbReference type="EMBL" id="CAE0318098.1"/>
    </source>
</evidence>
<comment type="catalytic activity">
    <reaction evidence="6">
        <text>1D-myo-inositol 1,4,5-trisphosphate + 2 ATP = 1D-myo-inositol 1,3,4,5,6-pentakisphosphate + 2 ADP + 2 H(+)</text>
        <dbReference type="Rhea" id="RHEA:32359"/>
        <dbReference type="ChEBI" id="CHEBI:15378"/>
        <dbReference type="ChEBI" id="CHEBI:30616"/>
        <dbReference type="ChEBI" id="CHEBI:57733"/>
        <dbReference type="ChEBI" id="CHEBI:203600"/>
        <dbReference type="ChEBI" id="CHEBI:456216"/>
        <dbReference type="EC" id="2.7.1.151"/>
    </reaction>
</comment>
<organism evidence="10">
    <name type="scientific">Fabrea salina</name>
    <dbReference type="NCBI Taxonomy" id="342563"/>
    <lineage>
        <taxon>Eukaryota</taxon>
        <taxon>Sar</taxon>
        <taxon>Alveolata</taxon>
        <taxon>Ciliophora</taxon>
        <taxon>Postciliodesmatophora</taxon>
        <taxon>Heterotrichea</taxon>
        <taxon>Heterotrichida</taxon>
        <taxon>Fabreidae</taxon>
        <taxon>Fabrea</taxon>
    </lineage>
</organism>
<evidence type="ECO:0000256" key="6">
    <source>
        <dbReference type="ARBA" id="ARBA00036164"/>
    </source>
</evidence>
<evidence type="ECO:0000256" key="9">
    <source>
        <dbReference type="SAM" id="MobiDB-lite"/>
    </source>
</evidence>
<feature type="region of interest" description="Disordered" evidence="9">
    <location>
        <begin position="1"/>
        <end position="22"/>
    </location>
</feature>
<name>A0A7S3IB06_9CILI</name>
<evidence type="ECO:0000256" key="2">
    <source>
        <dbReference type="ARBA" id="ARBA00022679"/>
    </source>
</evidence>
<dbReference type="EC" id="2.7.-.-" evidence="8"/>
<keyword evidence="3" id="KW-0547">Nucleotide-binding</keyword>
<keyword evidence="2 8" id="KW-0808">Transferase</keyword>
<dbReference type="SUPFAM" id="SSF56104">
    <property type="entry name" value="SAICAR synthase-like"/>
    <property type="match status" value="1"/>
</dbReference>
<sequence>MGCGTSKKEREESKQAGGHAGTLIFEGERMLKKSKQGEIDFFKWLHSSEQSANEASQLRQFAPNYYGTEGREGHTYVVLENLLHKYPNANFMDCKLGKVTWTPHHSEENVKMQQEKNKTTTTGNLGFRISGLVVKDNKGKKVESWAKEEGYFNINSDNIHEQFTKIVTKDGKVQLNVVNDFITKTQSLLEWFRNQKLKHFVASSVFYVAGKDGSNQVRYIDFAHALDANGELDTNVIEGLENVISIWEKVREQNS</sequence>
<dbReference type="InterPro" id="IPR005522">
    <property type="entry name" value="IPK"/>
</dbReference>
<dbReference type="GO" id="GO:0051765">
    <property type="term" value="F:inositol tetrakisphosphate kinase activity"/>
    <property type="evidence" value="ECO:0007669"/>
    <property type="project" value="TreeGrafter"/>
</dbReference>
<proteinExistence type="inferred from homology"/>
<dbReference type="GO" id="GO:0005524">
    <property type="term" value="F:ATP binding"/>
    <property type="evidence" value="ECO:0007669"/>
    <property type="project" value="UniProtKB-KW"/>
</dbReference>
<evidence type="ECO:0000256" key="1">
    <source>
        <dbReference type="ARBA" id="ARBA00007374"/>
    </source>
</evidence>